<dbReference type="AlphaFoldDB" id="A0A0N4ZKB1"/>
<dbReference type="SUPFAM" id="SSF47954">
    <property type="entry name" value="Cyclin-like"/>
    <property type="match status" value="1"/>
</dbReference>
<evidence type="ECO:0000313" key="4">
    <source>
        <dbReference type="WBParaSite" id="PTRK_0000854400.1"/>
    </source>
</evidence>
<dbReference type="Proteomes" id="UP000038045">
    <property type="component" value="Unplaced"/>
</dbReference>
<sequence length="352" mass="41023">MKLRKRGLEEPRCVDKQTVSCKRPENCINIKKTKLKNKSKNQKGLLQNIKSKILSNTHVKSYTDRVNNSNRIKKKKKVVPDDIFKFSENNDPYQADNLYLKLSEDSSYHNEYIFNKHIDDEKTLKHQVQLYENMIIYLTHICSVRHTIGIRTFYLALSLIQDIFRRSVIKNEDAIMISIVCMFLASKFEDVYPLSLDNCVELGDEQFTKADVALAEQEILAVTEFRMVRTYSIELARQILDTLEDNKTIKQICDIICICCTFNPLISSEKPSVVASSIITICHSILNQEVDSKIKKCLSYTDFKNNNQIIEIIRNHIHSNIPELYNKYGCFRKLIEKVADNELFSFVMKFIH</sequence>
<dbReference type="PIRSF" id="PIRSF001771">
    <property type="entry name" value="Cyclin_A_B_D_E"/>
    <property type="match status" value="1"/>
</dbReference>
<dbReference type="GO" id="GO:0044772">
    <property type="term" value="P:mitotic cell cycle phase transition"/>
    <property type="evidence" value="ECO:0007669"/>
    <property type="project" value="InterPro"/>
</dbReference>
<keyword evidence="3" id="KW-1185">Reference proteome</keyword>
<organism evidence="3 4">
    <name type="scientific">Parastrongyloides trichosuri</name>
    <name type="common">Possum-specific nematode worm</name>
    <dbReference type="NCBI Taxonomy" id="131310"/>
    <lineage>
        <taxon>Eukaryota</taxon>
        <taxon>Metazoa</taxon>
        <taxon>Ecdysozoa</taxon>
        <taxon>Nematoda</taxon>
        <taxon>Chromadorea</taxon>
        <taxon>Rhabditida</taxon>
        <taxon>Tylenchina</taxon>
        <taxon>Panagrolaimomorpha</taxon>
        <taxon>Strongyloidoidea</taxon>
        <taxon>Strongyloididae</taxon>
        <taxon>Parastrongyloides</taxon>
    </lineage>
</organism>
<dbReference type="InterPro" id="IPR006671">
    <property type="entry name" value="Cyclin_N"/>
</dbReference>
<comment type="similarity">
    <text evidence="1">Belongs to the cyclin family.</text>
</comment>
<dbReference type="STRING" id="131310.A0A0N4ZKB1"/>
<proteinExistence type="inferred from homology"/>
<dbReference type="InterPro" id="IPR039361">
    <property type="entry name" value="Cyclin"/>
</dbReference>
<accession>A0A0N4ZKB1</accession>
<dbReference type="WBParaSite" id="PTRK_0000854400.1">
    <property type="protein sequence ID" value="PTRK_0000854400.1"/>
    <property type="gene ID" value="PTRK_0000854400"/>
</dbReference>
<dbReference type="InterPro" id="IPR013763">
    <property type="entry name" value="Cyclin-like_dom"/>
</dbReference>
<reference evidence="4" key="1">
    <citation type="submission" date="2017-02" db="UniProtKB">
        <authorList>
            <consortium name="WormBaseParasite"/>
        </authorList>
    </citation>
    <scope>IDENTIFICATION</scope>
</reference>
<keyword evidence="1" id="KW-0195">Cyclin</keyword>
<dbReference type="GO" id="GO:0016538">
    <property type="term" value="F:cyclin-dependent protein serine/threonine kinase regulator activity"/>
    <property type="evidence" value="ECO:0007669"/>
    <property type="project" value="InterPro"/>
</dbReference>
<dbReference type="Gene3D" id="1.10.472.10">
    <property type="entry name" value="Cyclin-like"/>
    <property type="match status" value="2"/>
</dbReference>
<dbReference type="InterPro" id="IPR046965">
    <property type="entry name" value="Cyclin_A/B-like"/>
</dbReference>
<dbReference type="InterPro" id="IPR036915">
    <property type="entry name" value="Cyclin-like_sf"/>
</dbReference>
<protein>
    <submittedName>
        <fullName evidence="4">CYCLIN domain-containing protein</fullName>
    </submittedName>
</protein>
<dbReference type="PANTHER" id="PTHR10177">
    <property type="entry name" value="CYCLINS"/>
    <property type="match status" value="1"/>
</dbReference>
<evidence type="ECO:0000259" key="2">
    <source>
        <dbReference type="SMART" id="SM00385"/>
    </source>
</evidence>
<dbReference type="Pfam" id="PF00134">
    <property type="entry name" value="Cyclin_N"/>
    <property type="match status" value="1"/>
</dbReference>
<evidence type="ECO:0000313" key="3">
    <source>
        <dbReference type="Proteomes" id="UP000038045"/>
    </source>
</evidence>
<dbReference type="SMART" id="SM00385">
    <property type="entry name" value="CYCLIN"/>
    <property type="match status" value="1"/>
</dbReference>
<feature type="domain" description="Cyclin-like" evidence="2">
    <location>
        <begin position="136"/>
        <end position="221"/>
    </location>
</feature>
<evidence type="ECO:0000256" key="1">
    <source>
        <dbReference type="RuleBase" id="RU000383"/>
    </source>
</evidence>
<name>A0A0N4ZKB1_PARTI</name>